<sequence length="443" mass="47938">MPSSSDGVSDATRTGLARGDMGCCRLFVSVLPRTATALSGSWWAASRTGRGAGPSHDVESWGDFWGWHNGARHAKLRRRGQVLRAKPSHGRAFPRASSTRRRAATSCPAHRFPRVTGRRHDTCRAGKAGQRTINSGARSGCLSQIPGHAQCASRRREAPPPPQRKKDRPGNAPSATPPSTACRPRTRRRHERAARCGRGRLAIGQRNPQGPCPLRSRLPSIGPATVRARPRRAQSIKAAGCPASEDEITRSRRGVGISIRVGGYREQYIARNLACFFLFSFSFSSSNGGGARASASARPRARSRYRVLASNHRASAKKQRPAAKPGVSLRVGIRLAVTGGQNYNIWYKACKLGGEGTRGGSRKARLVKHSKEPHTKDKTSNVAKPMYGREKKDAVCDGKEGREGPHRRSKVKAGARFRVCKYVYQINSGSAGGRADNTGCTVG</sequence>
<evidence type="ECO:0000313" key="2">
    <source>
        <dbReference type="EMBL" id="KIP07442.1"/>
    </source>
</evidence>
<evidence type="ECO:0000256" key="1">
    <source>
        <dbReference type="SAM" id="MobiDB-lite"/>
    </source>
</evidence>
<protein>
    <submittedName>
        <fullName evidence="2">Uncharacterized protein</fullName>
    </submittedName>
</protein>
<reference evidence="2 3" key="1">
    <citation type="journal article" date="2014" name="PLoS Genet.">
        <title>Analysis of the Phlebiopsis gigantea genome, transcriptome and secretome provides insight into its pioneer colonization strategies of wood.</title>
        <authorList>
            <person name="Hori C."/>
            <person name="Ishida T."/>
            <person name="Igarashi K."/>
            <person name="Samejima M."/>
            <person name="Suzuki H."/>
            <person name="Master E."/>
            <person name="Ferreira P."/>
            <person name="Ruiz-Duenas F.J."/>
            <person name="Held B."/>
            <person name="Canessa P."/>
            <person name="Larrondo L.F."/>
            <person name="Schmoll M."/>
            <person name="Druzhinina I.S."/>
            <person name="Kubicek C.P."/>
            <person name="Gaskell J.A."/>
            <person name="Kersten P."/>
            <person name="St John F."/>
            <person name="Glasner J."/>
            <person name="Sabat G."/>
            <person name="Splinter BonDurant S."/>
            <person name="Syed K."/>
            <person name="Yadav J."/>
            <person name="Mgbeahuruike A.C."/>
            <person name="Kovalchuk A."/>
            <person name="Asiegbu F.O."/>
            <person name="Lackner G."/>
            <person name="Hoffmeister D."/>
            <person name="Rencoret J."/>
            <person name="Gutierrez A."/>
            <person name="Sun H."/>
            <person name="Lindquist E."/>
            <person name="Barry K."/>
            <person name="Riley R."/>
            <person name="Grigoriev I.V."/>
            <person name="Henrissat B."/>
            <person name="Kues U."/>
            <person name="Berka R.M."/>
            <person name="Martinez A.T."/>
            <person name="Covert S.F."/>
            <person name="Blanchette R.A."/>
            <person name="Cullen D."/>
        </authorList>
    </citation>
    <scope>NUCLEOTIDE SEQUENCE [LARGE SCALE GENOMIC DNA]</scope>
    <source>
        <strain evidence="2 3">11061_1 CR5-6</strain>
    </source>
</reference>
<feature type="compositionally biased region" description="Basic residues" evidence="1">
    <location>
        <begin position="184"/>
        <end position="198"/>
    </location>
</feature>
<proteinExistence type="predicted"/>
<dbReference type="AlphaFoldDB" id="A0A0C3S8I5"/>
<feature type="region of interest" description="Disordered" evidence="1">
    <location>
        <begin position="88"/>
        <end position="107"/>
    </location>
</feature>
<dbReference type="HOGENOM" id="CLU_618353_0_0_1"/>
<feature type="compositionally biased region" description="Basic and acidic residues" evidence="1">
    <location>
        <begin position="369"/>
        <end position="379"/>
    </location>
</feature>
<evidence type="ECO:0000313" key="3">
    <source>
        <dbReference type="Proteomes" id="UP000053257"/>
    </source>
</evidence>
<feature type="compositionally biased region" description="Basic and acidic residues" evidence="1">
    <location>
        <begin position="391"/>
        <end position="406"/>
    </location>
</feature>
<gene>
    <name evidence="2" type="ORF">PHLGIDRAFT_420996</name>
</gene>
<name>A0A0C3S8I5_PHLG1</name>
<feature type="region of interest" description="Disordered" evidence="1">
    <location>
        <begin position="391"/>
        <end position="410"/>
    </location>
</feature>
<dbReference type="Proteomes" id="UP000053257">
    <property type="component" value="Unassembled WGS sequence"/>
</dbReference>
<keyword evidence="3" id="KW-1185">Reference proteome</keyword>
<dbReference type="EMBL" id="KN840497">
    <property type="protein sequence ID" value="KIP07442.1"/>
    <property type="molecule type" value="Genomic_DNA"/>
</dbReference>
<feature type="region of interest" description="Disordered" evidence="1">
    <location>
        <begin position="118"/>
        <end position="245"/>
    </location>
</feature>
<accession>A0A0C3S8I5</accession>
<feature type="region of interest" description="Disordered" evidence="1">
    <location>
        <begin position="358"/>
        <end position="381"/>
    </location>
</feature>
<organism evidence="2 3">
    <name type="scientific">Phlebiopsis gigantea (strain 11061_1 CR5-6)</name>
    <name type="common">White-rot fungus</name>
    <name type="synonym">Peniophora gigantea</name>
    <dbReference type="NCBI Taxonomy" id="745531"/>
    <lineage>
        <taxon>Eukaryota</taxon>
        <taxon>Fungi</taxon>
        <taxon>Dikarya</taxon>
        <taxon>Basidiomycota</taxon>
        <taxon>Agaricomycotina</taxon>
        <taxon>Agaricomycetes</taxon>
        <taxon>Polyporales</taxon>
        <taxon>Phanerochaetaceae</taxon>
        <taxon>Phlebiopsis</taxon>
    </lineage>
</organism>